<dbReference type="InterPro" id="IPR002818">
    <property type="entry name" value="DJ-1/PfpI"/>
</dbReference>
<accession>A0A1H2SCP0</accession>
<keyword evidence="1" id="KW-0346">Stress response</keyword>
<name>A0A1H2SCP0_9GAMM</name>
<dbReference type="GO" id="GO:0008233">
    <property type="term" value="F:peptidase activity"/>
    <property type="evidence" value="ECO:0007669"/>
    <property type="project" value="UniProtKB-KW"/>
</dbReference>
<keyword evidence="6" id="KW-1185">Reference proteome</keyword>
<reference evidence="5 6" key="1">
    <citation type="submission" date="2016-10" db="EMBL/GenBank/DDBJ databases">
        <authorList>
            <person name="de Groot N.N."/>
        </authorList>
    </citation>
    <scope>NUCLEOTIDE SEQUENCE [LARGE SCALE GENOMIC DNA]</scope>
    <source>
        <strain evidence="5 6">CGMCC 1.7059</strain>
    </source>
</reference>
<dbReference type="STRING" id="488533.SAMN04487960_10296"/>
<dbReference type="AlphaFoldDB" id="A0A1H2SCP0"/>
<proteinExistence type="inferred from homology"/>
<evidence type="ECO:0000256" key="2">
    <source>
        <dbReference type="ARBA" id="ARBA00023239"/>
    </source>
</evidence>
<dbReference type="GO" id="GO:0006508">
    <property type="term" value="P:proteolysis"/>
    <property type="evidence" value="ECO:0007669"/>
    <property type="project" value="UniProtKB-KW"/>
</dbReference>
<dbReference type="EMBL" id="FNNE01000002">
    <property type="protein sequence ID" value="SDW29411.1"/>
    <property type="molecule type" value="Genomic_DNA"/>
</dbReference>
<dbReference type="CDD" id="cd03141">
    <property type="entry name" value="GATase1_Hsp31_like"/>
    <property type="match status" value="1"/>
</dbReference>
<dbReference type="Gene3D" id="3.40.50.880">
    <property type="match status" value="1"/>
</dbReference>
<keyword evidence="5" id="KW-0378">Hydrolase</keyword>
<dbReference type="PANTHER" id="PTHR48094:SF11">
    <property type="entry name" value="GLUTATHIONE-INDEPENDENT GLYOXALASE HSP31-RELATED"/>
    <property type="match status" value="1"/>
</dbReference>
<dbReference type="GO" id="GO:0019172">
    <property type="term" value="F:glyoxalase III activity"/>
    <property type="evidence" value="ECO:0007669"/>
    <property type="project" value="TreeGrafter"/>
</dbReference>
<sequence length="265" mass="28766">MAILPFKSNHEPLAFDLEGRRALVITTSQRTLDTLDPVTGEVLKRGKPTGVYASEMTEPYYVFKDSGLHVDLASIQGGAIPIEAQSLWLPVRTRYDSRFLKDEVARHQAEHSLCIADVDVGDYDILFMAGGWGAAYDLMQSPALNAQISQAYAEGKVLGSVCHGALGFIGAVKPDGSPLVEGVKLTGVTNRQLKALGVTHTPKHPETELRNAGASYEWSHHRITDLFANHIAVDREHGIVSAQNQKGGAEAAEQALAMLARRLSR</sequence>
<feature type="domain" description="DJ-1/PfpI" evidence="4">
    <location>
        <begin position="51"/>
        <end position="169"/>
    </location>
</feature>
<keyword evidence="5" id="KW-0645">Protease</keyword>
<comment type="similarity">
    <text evidence="3">Belongs to the peptidase C56 family. HSP31-like subfamily.</text>
</comment>
<protein>
    <submittedName>
        <fullName evidence="5">Putative intracellular protease/amidase</fullName>
    </submittedName>
</protein>
<dbReference type="PANTHER" id="PTHR48094">
    <property type="entry name" value="PROTEIN/NUCLEIC ACID DEGLYCASE DJ-1-RELATED"/>
    <property type="match status" value="1"/>
</dbReference>
<evidence type="ECO:0000256" key="3">
    <source>
        <dbReference type="ARBA" id="ARBA00038493"/>
    </source>
</evidence>
<dbReference type="InterPro" id="IPR029062">
    <property type="entry name" value="Class_I_gatase-like"/>
</dbReference>
<organism evidence="5 6">
    <name type="scientific">Marinobacter mobilis</name>
    <dbReference type="NCBI Taxonomy" id="488533"/>
    <lineage>
        <taxon>Bacteria</taxon>
        <taxon>Pseudomonadati</taxon>
        <taxon>Pseudomonadota</taxon>
        <taxon>Gammaproteobacteria</taxon>
        <taxon>Pseudomonadales</taxon>
        <taxon>Marinobacteraceae</taxon>
        <taxon>Marinobacter</taxon>
    </lineage>
</organism>
<dbReference type="SUPFAM" id="SSF52317">
    <property type="entry name" value="Class I glutamine amidotransferase-like"/>
    <property type="match status" value="1"/>
</dbReference>
<dbReference type="OrthoDB" id="9792284at2"/>
<gene>
    <name evidence="5" type="ORF">SAMN04487960_10296</name>
</gene>
<evidence type="ECO:0000256" key="1">
    <source>
        <dbReference type="ARBA" id="ARBA00023016"/>
    </source>
</evidence>
<evidence type="ECO:0000313" key="6">
    <source>
        <dbReference type="Proteomes" id="UP000199675"/>
    </source>
</evidence>
<dbReference type="Proteomes" id="UP000199675">
    <property type="component" value="Unassembled WGS sequence"/>
</dbReference>
<dbReference type="Pfam" id="PF01965">
    <property type="entry name" value="DJ-1_PfpI"/>
    <property type="match status" value="1"/>
</dbReference>
<dbReference type="RefSeq" id="WP_091811466.1">
    <property type="nucleotide sequence ID" value="NZ_FNNE01000002.1"/>
</dbReference>
<dbReference type="GO" id="GO:0019243">
    <property type="term" value="P:methylglyoxal catabolic process to D-lactate via S-lactoyl-glutathione"/>
    <property type="evidence" value="ECO:0007669"/>
    <property type="project" value="TreeGrafter"/>
</dbReference>
<keyword evidence="2" id="KW-0456">Lyase</keyword>
<evidence type="ECO:0000259" key="4">
    <source>
        <dbReference type="Pfam" id="PF01965"/>
    </source>
</evidence>
<dbReference type="InterPro" id="IPR050325">
    <property type="entry name" value="Prot/Nucl_acid_deglycase"/>
</dbReference>
<dbReference type="GO" id="GO:0005737">
    <property type="term" value="C:cytoplasm"/>
    <property type="evidence" value="ECO:0007669"/>
    <property type="project" value="TreeGrafter"/>
</dbReference>
<evidence type="ECO:0000313" key="5">
    <source>
        <dbReference type="EMBL" id="SDW29411.1"/>
    </source>
</evidence>